<dbReference type="RefSeq" id="WP_189241463.1">
    <property type="nucleotide sequence ID" value="NZ_BMQP01000001.1"/>
</dbReference>
<evidence type="ECO:0000256" key="1">
    <source>
        <dbReference type="SAM" id="Phobius"/>
    </source>
</evidence>
<feature type="transmembrane region" description="Helical" evidence="1">
    <location>
        <begin position="91"/>
        <end position="115"/>
    </location>
</feature>
<feature type="transmembrane region" description="Helical" evidence="1">
    <location>
        <begin position="33"/>
        <end position="56"/>
    </location>
</feature>
<accession>A0A8J3WAU9</accession>
<keyword evidence="3" id="KW-1185">Reference proteome</keyword>
<dbReference type="Proteomes" id="UP000655044">
    <property type="component" value="Unassembled WGS sequence"/>
</dbReference>
<sequence length="123" mass="12904">MLIALRVTAIVHVLAFALQPILAGMFLSGRDEAIGSHGDTAAVVSTLALVLAVMAAIARRKRLVGPRVLPLTAAVFVLEIVQLTAGMDHRMWLHIPLGVGLFAVVIASLPLLFAAPPAQENPA</sequence>
<reference evidence="2" key="1">
    <citation type="submission" date="2021-01" db="EMBL/GenBank/DDBJ databases">
        <title>Whole genome shotgun sequence of Planobispora rosea NBRC 15558.</title>
        <authorList>
            <person name="Komaki H."/>
            <person name="Tamura T."/>
        </authorList>
    </citation>
    <scope>NUCLEOTIDE SEQUENCE</scope>
    <source>
        <strain evidence="2">NBRC 15558</strain>
    </source>
</reference>
<keyword evidence="1" id="KW-0472">Membrane</keyword>
<gene>
    <name evidence="2" type="ORF">Pro02_06860</name>
</gene>
<comment type="caution">
    <text evidence="2">The sequence shown here is derived from an EMBL/GenBank/DDBJ whole genome shotgun (WGS) entry which is preliminary data.</text>
</comment>
<evidence type="ECO:0000313" key="3">
    <source>
        <dbReference type="Proteomes" id="UP000655044"/>
    </source>
</evidence>
<name>A0A8J3WAU9_PLARO</name>
<keyword evidence="1" id="KW-1133">Transmembrane helix</keyword>
<dbReference type="AlphaFoldDB" id="A0A8J3WAU9"/>
<proteinExistence type="predicted"/>
<dbReference type="EMBL" id="BOOI01000005">
    <property type="protein sequence ID" value="GIH82278.1"/>
    <property type="molecule type" value="Genomic_DNA"/>
</dbReference>
<keyword evidence="1" id="KW-0812">Transmembrane</keyword>
<protein>
    <submittedName>
        <fullName evidence="2">Uncharacterized protein</fullName>
    </submittedName>
</protein>
<evidence type="ECO:0000313" key="2">
    <source>
        <dbReference type="EMBL" id="GIH82278.1"/>
    </source>
</evidence>
<organism evidence="2 3">
    <name type="scientific">Planobispora rosea</name>
    <dbReference type="NCBI Taxonomy" id="35762"/>
    <lineage>
        <taxon>Bacteria</taxon>
        <taxon>Bacillati</taxon>
        <taxon>Actinomycetota</taxon>
        <taxon>Actinomycetes</taxon>
        <taxon>Streptosporangiales</taxon>
        <taxon>Streptosporangiaceae</taxon>
        <taxon>Planobispora</taxon>
    </lineage>
</organism>